<dbReference type="EMBL" id="LAZR01021074">
    <property type="protein sequence ID" value="KKL86582.1"/>
    <property type="molecule type" value="Genomic_DNA"/>
</dbReference>
<dbReference type="AlphaFoldDB" id="A0A0F9Q9H5"/>
<accession>A0A0F9Q9H5</accession>
<evidence type="ECO:0000313" key="2">
    <source>
        <dbReference type="EMBL" id="KKN39139.1"/>
    </source>
</evidence>
<sequence>MENLQAVYEEFAIALDGTYGDEFEDIISDVELVKTAMRYARKECPDVSEDAIKRIGREILKLYT</sequence>
<protein>
    <submittedName>
        <fullName evidence="2">Uncharacterized protein</fullName>
    </submittedName>
</protein>
<proteinExistence type="predicted"/>
<name>A0A0F9Q9H5_9ZZZZ</name>
<organism evidence="2">
    <name type="scientific">marine sediment metagenome</name>
    <dbReference type="NCBI Taxonomy" id="412755"/>
    <lineage>
        <taxon>unclassified sequences</taxon>
        <taxon>metagenomes</taxon>
        <taxon>ecological metagenomes</taxon>
    </lineage>
</organism>
<reference evidence="2" key="1">
    <citation type="journal article" date="2015" name="Nature">
        <title>Complex archaea that bridge the gap between prokaryotes and eukaryotes.</title>
        <authorList>
            <person name="Spang A."/>
            <person name="Saw J.H."/>
            <person name="Jorgensen S.L."/>
            <person name="Zaremba-Niedzwiedzka K."/>
            <person name="Martijn J."/>
            <person name="Lind A.E."/>
            <person name="van Eijk R."/>
            <person name="Schleper C."/>
            <person name="Guy L."/>
            <person name="Ettema T.J."/>
        </authorList>
    </citation>
    <scope>NUCLEOTIDE SEQUENCE</scope>
</reference>
<comment type="caution">
    <text evidence="2">The sequence shown here is derived from an EMBL/GenBank/DDBJ whole genome shotgun (WGS) entry which is preliminary data.</text>
</comment>
<gene>
    <name evidence="2" type="ORF">LCGC14_0746590</name>
    <name evidence="1" type="ORF">LCGC14_1943350</name>
</gene>
<dbReference type="EMBL" id="LAZR01001781">
    <property type="protein sequence ID" value="KKN39139.1"/>
    <property type="molecule type" value="Genomic_DNA"/>
</dbReference>
<evidence type="ECO:0000313" key="1">
    <source>
        <dbReference type="EMBL" id="KKL86582.1"/>
    </source>
</evidence>